<name>A0A370H133_9COXI</name>
<gene>
    <name evidence="2" type="ORF">C8D86_102123</name>
</gene>
<accession>A0A370H133</accession>
<comment type="caution">
    <text evidence="2">The sequence shown here is derived from an EMBL/GenBank/DDBJ whole genome shotgun (WGS) entry which is preliminary data.</text>
</comment>
<sequence>MKKLFILFLLLLLMPPVFAENLTCPSESQIKRVKLIKAMQNPYDPTCWDFISHVFRHAGKEWNVGFGTFLPDAKTPAEALKQGQAYFDQSPLIIKEPQPVDIPHKILCDYMPTGRLYWVSALSPPANQ</sequence>
<dbReference type="EMBL" id="QQAX01000002">
    <property type="protein sequence ID" value="RDI48694.1"/>
    <property type="molecule type" value="Genomic_DNA"/>
</dbReference>
<evidence type="ECO:0000313" key="2">
    <source>
        <dbReference type="EMBL" id="RDI48694.1"/>
    </source>
</evidence>
<dbReference type="Proteomes" id="UP000254720">
    <property type="component" value="Unassembled WGS sequence"/>
</dbReference>
<keyword evidence="1" id="KW-0732">Signal</keyword>
<dbReference type="AlphaFoldDB" id="A0A370H133"/>
<dbReference type="RefSeq" id="WP_114833498.1">
    <property type="nucleotide sequence ID" value="NZ_LR699114.1"/>
</dbReference>
<evidence type="ECO:0000313" key="3">
    <source>
        <dbReference type="Proteomes" id="UP000254720"/>
    </source>
</evidence>
<keyword evidence="3" id="KW-1185">Reference proteome</keyword>
<reference evidence="2 3" key="1">
    <citation type="submission" date="2018-07" db="EMBL/GenBank/DDBJ databases">
        <title>Genomic Encyclopedia of Type Strains, Phase IV (KMG-IV): sequencing the most valuable type-strain genomes for metagenomic binning, comparative biology and taxonomic classification.</title>
        <authorList>
            <person name="Goeker M."/>
        </authorList>
    </citation>
    <scope>NUCLEOTIDE SEQUENCE [LARGE SCALE GENOMIC DNA]</scope>
    <source>
        <strain evidence="2 3">DSM 16500</strain>
    </source>
</reference>
<protein>
    <submittedName>
        <fullName evidence="2">Uncharacterized protein</fullName>
    </submittedName>
</protein>
<evidence type="ECO:0000256" key="1">
    <source>
        <dbReference type="SAM" id="SignalP"/>
    </source>
</evidence>
<organism evidence="2 3">
    <name type="scientific">Aquicella lusitana</name>
    <dbReference type="NCBI Taxonomy" id="254246"/>
    <lineage>
        <taxon>Bacteria</taxon>
        <taxon>Pseudomonadati</taxon>
        <taxon>Pseudomonadota</taxon>
        <taxon>Gammaproteobacteria</taxon>
        <taxon>Legionellales</taxon>
        <taxon>Coxiellaceae</taxon>
        <taxon>Aquicella</taxon>
    </lineage>
</organism>
<proteinExistence type="predicted"/>
<feature type="chain" id="PRO_5016828175" evidence="1">
    <location>
        <begin position="20"/>
        <end position="128"/>
    </location>
</feature>
<feature type="signal peptide" evidence="1">
    <location>
        <begin position="1"/>
        <end position="19"/>
    </location>
</feature>